<feature type="domain" description="Retroviral polymerase SH3-like" evidence="10">
    <location>
        <begin position="307"/>
        <end position="364"/>
    </location>
</feature>
<dbReference type="InterPro" id="IPR001236">
    <property type="entry name" value="Lactate/malate_DH_N"/>
</dbReference>
<dbReference type="GO" id="GO:0005739">
    <property type="term" value="C:mitochondrion"/>
    <property type="evidence" value="ECO:0007669"/>
    <property type="project" value="TreeGrafter"/>
</dbReference>
<sequence>MFLGLVDVEDDVSYSLVPVDFNTVHFSPCIVVLAAALNCSPPEMSLCVDHALAARATSAATFSIGSTISLGTKVSQLPQSKPSSVRFNSQNTLATFSGLKAATLVKSQYHLNPQASYKVAILGAAGGIGQPLSLLVKMSPLISALHIYDIANVKGVAADLSHCNTPSQVLDFIGTSELPNSLKGVDVVVIPAGVPRKPGMTRDDLFNINANIVKTLVEAVADNCPGAFIHIISNPVNSTVPIAAEILKQKGVMMISMNVPKHLWGQTVLTAAQLINRMPSRVLEWKSPCEMLKGDNGGILPLKVFGCVCFVKDNRPSVGKLDPRAVKCVFVGYSATQKGYVCWSPGEKRLFVSMDVTFREFEPYYTLEVNSPFDDSPDTSGMRREGESRSSDGERQVHVPCTVVVEESVEEPEDEKEIEPEGSETQAQGELRVYTRRRRQNDVEVPVVPVVPASPLSRPTPTPETPTPSTSNSNYTGDMIPLPSPDPTILKRTSRSNAGHPPDRFGFPHDIAQANTFVAQKKNLKLIDVDVPVVGGHAGITILLLLSKTRPPVSFTDEEVQELSVRIQNAGTEVVEAKADLTELPFFASRIKLGRKGVEAIISSDLQGLTENEQKALEALKPELKASIEKGIAFAQKQPVTT</sequence>
<dbReference type="SUPFAM" id="SSF56327">
    <property type="entry name" value="LDH C-terminal domain-like"/>
    <property type="match status" value="1"/>
</dbReference>
<evidence type="ECO:0000313" key="11">
    <source>
        <dbReference type="EMBL" id="KAB5516518.1"/>
    </source>
</evidence>
<dbReference type="InterPro" id="IPR036291">
    <property type="entry name" value="NAD(P)-bd_dom_sf"/>
</dbReference>
<evidence type="ECO:0000256" key="7">
    <source>
        <dbReference type="SAM" id="MobiDB-lite"/>
    </source>
</evidence>
<evidence type="ECO:0000259" key="10">
    <source>
        <dbReference type="Pfam" id="PF25597"/>
    </source>
</evidence>
<feature type="compositionally biased region" description="Acidic residues" evidence="7">
    <location>
        <begin position="407"/>
        <end position="422"/>
    </location>
</feature>
<protein>
    <recommendedName>
        <fullName evidence="3">malate dehydrogenase</fullName>
        <ecNumber evidence="3">1.1.1.37</ecNumber>
    </recommendedName>
</protein>
<proteinExistence type="inferred from homology"/>
<dbReference type="AlphaFoldDB" id="A0A5N5JBD0"/>
<dbReference type="GO" id="GO:0006099">
    <property type="term" value="P:tricarboxylic acid cycle"/>
    <property type="evidence" value="ECO:0007669"/>
    <property type="project" value="UniProtKB-KW"/>
</dbReference>
<gene>
    <name evidence="11" type="ORF">DKX38_027166</name>
</gene>
<evidence type="ECO:0000313" key="12">
    <source>
        <dbReference type="Proteomes" id="UP000326939"/>
    </source>
</evidence>
<evidence type="ECO:0000259" key="8">
    <source>
        <dbReference type="Pfam" id="PF00056"/>
    </source>
</evidence>
<feature type="domain" description="Lactate/malate dehydrogenase N-terminal" evidence="8">
    <location>
        <begin position="118"/>
        <end position="253"/>
    </location>
</feature>
<name>A0A5N5JBD0_9ROSI</name>
<dbReference type="InterPro" id="IPR022383">
    <property type="entry name" value="Lactate/malate_DH_C"/>
</dbReference>
<reference evidence="12" key="1">
    <citation type="journal article" date="2019" name="Gigascience">
        <title>De novo genome assembly of the endangered Acer yangbiense, a plant species with extremely small populations endemic to Yunnan Province, China.</title>
        <authorList>
            <person name="Yang J."/>
            <person name="Wariss H.M."/>
            <person name="Tao L."/>
            <person name="Zhang R."/>
            <person name="Yun Q."/>
            <person name="Hollingsworth P."/>
            <person name="Dao Z."/>
            <person name="Luo G."/>
            <person name="Guo H."/>
            <person name="Ma Y."/>
            <person name="Sun W."/>
        </authorList>
    </citation>
    <scope>NUCLEOTIDE SEQUENCE [LARGE SCALE GENOMIC DNA]</scope>
    <source>
        <strain evidence="12">cv. br00</strain>
    </source>
</reference>
<dbReference type="PANTHER" id="PTHR11540">
    <property type="entry name" value="MALATE AND LACTATE DEHYDROGENASE"/>
    <property type="match status" value="1"/>
</dbReference>
<evidence type="ECO:0000256" key="2">
    <source>
        <dbReference type="ARBA" id="ARBA00011738"/>
    </source>
</evidence>
<evidence type="ECO:0000256" key="1">
    <source>
        <dbReference type="ARBA" id="ARBA00008824"/>
    </source>
</evidence>
<dbReference type="FunFam" id="3.40.50.720:FF:000017">
    <property type="entry name" value="Malate dehydrogenase"/>
    <property type="match status" value="1"/>
</dbReference>
<comment type="similarity">
    <text evidence="1">Belongs to the LDH/MDH superfamily. MDH type 1 family.</text>
</comment>
<accession>A0A5N5JBD0</accession>
<keyword evidence="5" id="KW-0560">Oxidoreductase</keyword>
<evidence type="ECO:0000259" key="9">
    <source>
        <dbReference type="Pfam" id="PF02866"/>
    </source>
</evidence>
<dbReference type="Proteomes" id="UP000326939">
    <property type="component" value="Chromosome 17"/>
</dbReference>
<dbReference type="Gene3D" id="3.90.110.10">
    <property type="entry name" value="Lactate dehydrogenase/glycoside hydrolase, family 4, C-terminal"/>
    <property type="match status" value="2"/>
</dbReference>
<dbReference type="Pfam" id="PF02866">
    <property type="entry name" value="Ldh_1_C"/>
    <property type="match status" value="1"/>
</dbReference>
<evidence type="ECO:0000256" key="5">
    <source>
        <dbReference type="ARBA" id="ARBA00023002"/>
    </source>
</evidence>
<feature type="region of interest" description="Disordered" evidence="7">
    <location>
        <begin position="451"/>
        <end position="480"/>
    </location>
</feature>
<comment type="caution">
    <text evidence="11">The sequence shown here is derived from an EMBL/GenBank/DDBJ whole genome shotgun (WGS) entry which is preliminary data.</text>
</comment>
<organism evidence="11 12">
    <name type="scientific">Salix brachista</name>
    <dbReference type="NCBI Taxonomy" id="2182728"/>
    <lineage>
        <taxon>Eukaryota</taxon>
        <taxon>Viridiplantae</taxon>
        <taxon>Streptophyta</taxon>
        <taxon>Embryophyta</taxon>
        <taxon>Tracheophyta</taxon>
        <taxon>Spermatophyta</taxon>
        <taxon>Magnoliopsida</taxon>
        <taxon>eudicotyledons</taxon>
        <taxon>Gunneridae</taxon>
        <taxon>Pentapetalae</taxon>
        <taxon>rosids</taxon>
        <taxon>fabids</taxon>
        <taxon>Malpighiales</taxon>
        <taxon>Salicaceae</taxon>
        <taxon>Saliceae</taxon>
        <taxon>Salix</taxon>
    </lineage>
</organism>
<dbReference type="GO" id="GO:0030060">
    <property type="term" value="F:L-malate dehydrogenase (NAD+) activity"/>
    <property type="evidence" value="ECO:0007669"/>
    <property type="project" value="UniProtKB-EC"/>
</dbReference>
<dbReference type="EC" id="1.1.1.37" evidence="3"/>
<dbReference type="Gene3D" id="3.40.50.720">
    <property type="entry name" value="NAD(P)-binding Rossmann-like Domain"/>
    <property type="match status" value="1"/>
</dbReference>
<dbReference type="InterPro" id="IPR057670">
    <property type="entry name" value="SH3_retrovirus"/>
</dbReference>
<keyword evidence="4" id="KW-0816">Tricarboxylic acid cycle</keyword>
<keyword evidence="12" id="KW-1185">Reference proteome</keyword>
<dbReference type="Pfam" id="PF25597">
    <property type="entry name" value="SH3_retrovirus"/>
    <property type="match status" value="1"/>
</dbReference>
<dbReference type="Pfam" id="PF00056">
    <property type="entry name" value="Ldh_1_N"/>
    <property type="match status" value="1"/>
</dbReference>
<comment type="subunit">
    <text evidence="2">Homodimer.</text>
</comment>
<dbReference type="SUPFAM" id="SSF51735">
    <property type="entry name" value="NAD(P)-binding Rossmann-fold domains"/>
    <property type="match status" value="1"/>
</dbReference>
<feature type="domain" description="Lactate/malate dehydrogenase C-terminal" evidence="9">
    <location>
        <begin position="510"/>
        <end position="579"/>
    </location>
</feature>
<evidence type="ECO:0000256" key="3">
    <source>
        <dbReference type="ARBA" id="ARBA00012995"/>
    </source>
</evidence>
<feature type="region of interest" description="Disordered" evidence="7">
    <location>
        <begin position="369"/>
        <end position="438"/>
    </location>
</feature>
<evidence type="ECO:0000256" key="6">
    <source>
        <dbReference type="ARBA" id="ARBA00023027"/>
    </source>
</evidence>
<dbReference type="PANTHER" id="PTHR11540:SF16">
    <property type="entry name" value="MALATE DEHYDROGENASE, MITOCHONDRIAL"/>
    <property type="match status" value="1"/>
</dbReference>
<dbReference type="InterPro" id="IPR015955">
    <property type="entry name" value="Lactate_DH/Glyco_Ohase_4_C"/>
</dbReference>
<keyword evidence="6" id="KW-0520">NAD</keyword>
<feature type="compositionally biased region" description="Basic and acidic residues" evidence="7">
    <location>
        <begin position="381"/>
        <end position="397"/>
    </location>
</feature>
<dbReference type="EMBL" id="VDCV01000017">
    <property type="protein sequence ID" value="KAB5516518.1"/>
    <property type="molecule type" value="Genomic_DNA"/>
</dbReference>
<evidence type="ECO:0000256" key="4">
    <source>
        <dbReference type="ARBA" id="ARBA00022532"/>
    </source>
</evidence>